<keyword evidence="2" id="KW-1185">Reference proteome</keyword>
<sequence>MKNKQIVRFNMYQMEYKGSTAESNLSPIPFEEKYYEQYKNLITKCNKNAIALYKSLGFEVMKETTVEGVSTKDADGNWKFEFTETGGLNLR</sequence>
<accession>A0A0L6JJJ4</accession>
<comment type="caution">
    <text evidence="1">The sequence shown here is derived from an EMBL/GenBank/DDBJ whole genome shotgun (WGS) entry which is preliminary data.</text>
</comment>
<dbReference type="AlphaFoldDB" id="A0A0L6JJJ4"/>
<evidence type="ECO:0000313" key="2">
    <source>
        <dbReference type="Proteomes" id="UP000036923"/>
    </source>
</evidence>
<name>A0A0L6JJJ4_9FIRM</name>
<dbReference type="STRING" id="398512.Bccel_1118"/>
<dbReference type="Proteomes" id="UP000036923">
    <property type="component" value="Unassembled WGS sequence"/>
</dbReference>
<dbReference type="RefSeq" id="WP_036940564.1">
    <property type="nucleotide sequence ID" value="NZ_JQKC01000013.1"/>
</dbReference>
<protein>
    <submittedName>
        <fullName evidence="1">Uncharacterized protein</fullName>
    </submittedName>
</protein>
<dbReference type="EMBL" id="LGTC01000001">
    <property type="protein sequence ID" value="KNY25858.1"/>
    <property type="molecule type" value="Genomic_DNA"/>
</dbReference>
<proteinExistence type="predicted"/>
<gene>
    <name evidence="1" type="ORF">Bccel_1118</name>
</gene>
<organism evidence="1 2">
    <name type="scientific">Pseudobacteroides cellulosolvens ATCC 35603 = DSM 2933</name>
    <dbReference type="NCBI Taxonomy" id="398512"/>
    <lineage>
        <taxon>Bacteria</taxon>
        <taxon>Bacillati</taxon>
        <taxon>Bacillota</taxon>
        <taxon>Clostridia</taxon>
        <taxon>Eubacteriales</taxon>
        <taxon>Oscillospiraceae</taxon>
        <taxon>Pseudobacteroides</taxon>
    </lineage>
</organism>
<reference evidence="2" key="1">
    <citation type="submission" date="2015-07" db="EMBL/GenBank/DDBJ databases">
        <title>Near-Complete Genome Sequence of the Cellulolytic Bacterium Bacteroides (Pseudobacteroides) cellulosolvens ATCC 35603.</title>
        <authorList>
            <person name="Dassa B."/>
            <person name="Utturkar S.M."/>
            <person name="Klingeman D.M."/>
            <person name="Hurt R.A."/>
            <person name="Keller M."/>
            <person name="Xu J."/>
            <person name="Reddy Y.H.K."/>
            <person name="Borovok I."/>
            <person name="Grinberg I.R."/>
            <person name="Lamed R."/>
            <person name="Zhivin O."/>
            <person name="Bayer E.A."/>
            <person name="Brown S.D."/>
        </authorList>
    </citation>
    <scope>NUCLEOTIDE SEQUENCE [LARGE SCALE GENOMIC DNA]</scope>
    <source>
        <strain evidence="2">DSM 2933</strain>
    </source>
</reference>
<evidence type="ECO:0000313" key="1">
    <source>
        <dbReference type="EMBL" id="KNY25858.1"/>
    </source>
</evidence>